<feature type="transmembrane region" description="Helical" evidence="8">
    <location>
        <begin position="303"/>
        <end position="321"/>
    </location>
</feature>
<dbReference type="GO" id="GO:0005886">
    <property type="term" value="C:plasma membrane"/>
    <property type="evidence" value="ECO:0007669"/>
    <property type="project" value="UniProtKB-SubCell"/>
</dbReference>
<organism evidence="9 10">
    <name type="scientific">Candidatus Obscuribacter phosphatis</name>
    <dbReference type="NCBI Taxonomy" id="1906157"/>
    <lineage>
        <taxon>Bacteria</taxon>
        <taxon>Bacillati</taxon>
        <taxon>Candidatus Melainabacteria</taxon>
        <taxon>Candidatus Obscuribacterales</taxon>
        <taxon>Candidatus Obscuribacteraceae</taxon>
        <taxon>Candidatus Obscuribacter</taxon>
    </lineage>
</organism>
<keyword evidence="5 8" id="KW-1133">Transmembrane helix</keyword>
<evidence type="ECO:0000256" key="2">
    <source>
        <dbReference type="ARBA" id="ARBA00022475"/>
    </source>
</evidence>
<dbReference type="GO" id="GO:0016758">
    <property type="term" value="F:hexosyltransferase activity"/>
    <property type="evidence" value="ECO:0007669"/>
    <property type="project" value="InterPro"/>
</dbReference>
<evidence type="ECO:0000256" key="5">
    <source>
        <dbReference type="ARBA" id="ARBA00022989"/>
    </source>
</evidence>
<dbReference type="AlphaFoldDB" id="A0A8J7P983"/>
<proteinExistence type="inferred from homology"/>
<keyword evidence="3" id="KW-0808">Transferase</keyword>
<feature type="transmembrane region" description="Helical" evidence="8">
    <location>
        <begin position="377"/>
        <end position="397"/>
    </location>
</feature>
<sequence length="449" mass="50773">MSFTKLFSNPKNRTRLWLIYISLLFFWGMQGYAYLGKVYGKGEMFAQIIEGKPYVSDFINSYAAARLAQQCLQIKLSSSPEALPRIYDAEVQARLQNQLIAPVKPESPFYNQYAPVMYLLFLPLSLFSMSHAWLVWCFGTALAILLILVKTVLPHYQNLKTKISIPIATFASFPYWMSFKLGQTSLFLLPDILLFWHWLAGGRYFIAGISASLVILKLQYLPAIMAVGLALGRLKFLAGFSSGAIILGTACTLLLGIQNILDFPSALLQGETGHAVTGVAPEMMQNLRGSLFLITGQDGKLEHQIAFAVWLATAIFIYFMFKREKTASPEKRNLLFASSLCLMLVSSPHCHMQDYVLLVFALELIYRTSQNLKTESLIPSLALVLAFPILSWPFFMLMMVFHFLKIQPFFIYALLTLGTLRGLIQNLHQNLHQDLKKIPVSDHQQDLDR</sequence>
<gene>
    <name evidence="9" type="ORF">J0M35_15970</name>
</gene>
<feature type="transmembrane region" description="Helical" evidence="8">
    <location>
        <begin position="236"/>
        <end position="257"/>
    </location>
</feature>
<evidence type="ECO:0000256" key="4">
    <source>
        <dbReference type="ARBA" id="ARBA00022692"/>
    </source>
</evidence>
<evidence type="ECO:0000256" key="1">
    <source>
        <dbReference type="ARBA" id="ARBA00004651"/>
    </source>
</evidence>
<evidence type="ECO:0000256" key="6">
    <source>
        <dbReference type="ARBA" id="ARBA00023136"/>
    </source>
</evidence>
<keyword evidence="2" id="KW-1003">Cell membrane</keyword>
<comment type="caution">
    <text evidence="9">The sequence shown here is derived from an EMBL/GenBank/DDBJ whole genome shotgun (WGS) entry which is preliminary data.</text>
</comment>
<protein>
    <submittedName>
        <fullName evidence="9">DUF2029 domain-containing protein</fullName>
    </submittedName>
</protein>
<keyword evidence="6 8" id="KW-0472">Membrane</keyword>
<evidence type="ECO:0000313" key="10">
    <source>
        <dbReference type="Proteomes" id="UP000664277"/>
    </source>
</evidence>
<name>A0A8J7P983_9BACT</name>
<dbReference type="InterPro" id="IPR018584">
    <property type="entry name" value="GT87"/>
</dbReference>
<keyword evidence="4 8" id="KW-0812">Transmembrane</keyword>
<evidence type="ECO:0000256" key="3">
    <source>
        <dbReference type="ARBA" id="ARBA00022679"/>
    </source>
</evidence>
<evidence type="ECO:0000256" key="8">
    <source>
        <dbReference type="SAM" id="Phobius"/>
    </source>
</evidence>
<feature type="transmembrane region" description="Helical" evidence="8">
    <location>
        <begin position="133"/>
        <end position="153"/>
    </location>
</feature>
<evidence type="ECO:0000313" key="9">
    <source>
        <dbReference type="EMBL" id="MBN8661864.1"/>
    </source>
</evidence>
<dbReference type="EMBL" id="JAFLCK010000026">
    <property type="protein sequence ID" value="MBN8661864.1"/>
    <property type="molecule type" value="Genomic_DNA"/>
</dbReference>
<dbReference type="Proteomes" id="UP000664277">
    <property type="component" value="Unassembled WGS sequence"/>
</dbReference>
<dbReference type="Pfam" id="PF09594">
    <property type="entry name" value="GT87"/>
    <property type="match status" value="1"/>
</dbReference>
<comment type="similarity">
    <text evidence="7">Belongs to the glycosyltransferase 87 family.</text>
</comment>
<comment type="subcellular location">
    <subcellularLocation>
        <location evidence="1">Cell membrane</location>
        <topology evidence="1">Multi-pass membrane protein</topology>
    </subcellularLocation>
</comment>
<evidence type="ECO:0000256" key="7">
    <source>
        <dbReference type="ARBA" id="ARBA00024033"/>
    </source>
</evidence>
<feature type="transmembrane region" description="Helical" evidence="8">
    <location>
        <begin position="195"/>
        <end position="216"/>
    </location>
</feature>
<feature type="transmembrane region" description="Helical" evidence="8">
    <location>
        <begin position="165"/>
        <end position="189"/>
    </location>
</feature>
<accession>A0A8J7P983</accession>
<feature type="transmembrane region" description="Helical" evidence="8">
    <location>
        <begin position="16"/>
        <end position="35"/>
    </location>
</feature>
<reference evidence="9" key="1">
    <citation type="submission" date="2021-02" db="EMBL/GenBank/DDBJ databases">
        <title>Genome-Resolved Metagenomics of a Microbial Community Performing Photosynthetic Biological Nutrient Removal.</title>
        <authorList>
            <person name="Mcdaniel E.A."/>
        </authorList>
    </citation>
    <scope>NUCLEOTIDE SEQUENCE</scope>
    <source>
        <strain evidence="9">UWPOB_OBS1</strain>
    </source>
</reference>
<feature type="transmembrane region" description="Helical" evidence="8">
    <location>
        <begin position="409"/>
        <end position="427"/>
    </location>
</feature>